<dbReference type="Pfam" id="PF00551">
    <property type="entry name" value="Formyl_trans_N"/>
    <property type="match status" value="1"/>
</dbReference>
<dbReference type="SUPFAM" id="SSF50486">
    <property type="entry name" value="FMT C-terminal domain-like"/>
    <property type="match status" value="1"/>
</dbReference>
<evidence type="ECO:0000259" key="9">
    <source>
        <dbReference type="Pfam" id="PF00551"/>
    </source>
</evidence>
<dbReference type="InterPro" id="IPR036477">
    <property type="entry name" value="Formyl_transf_N_sf"/>
</dbReference>
<dbReference type="CDD" id="cd08646">
    <property type="entry name" value="FMT_core_Met-tRNA-FMT_N"/>
    <property type="match status" value="1"/>
</dbReference>
<evidence type="ECO:0000256" key="4">
    <source>
        <dbReference type="ARBA" id="ARBA00016014"/>
    </source>
</evidence>
<dbReference type="Pfam" id="PF02911">
    <property type="entry name" value="Formyl_trans_C"/>
    <property type="match status" value="1"/>
</dbReference>
<keyword evidence="5 8" id="KW-0808">Transferase</keyword>
<dbReference type="InterPro" id="IPR005793">
    <property type="entry name" value="Formyl_trans_C"/>
</dbReference>
<dbReference type="Gene3D" id="3.40.50.170">
    <property type="entry name" value="Formyl transferase, N-terminal domain"/>
    <property type="match status" value="1"/>
</dbReference>
<reference evidence="11 12" key="1">
    <citation type="submission" date="2019-10" db="EMBL/GenBank/DDBJ databases">
        <title>The completed genome of Lactobacillus harbinensis M1.</title>
        <authorList>
            <person name="Zheng Y."/>
        </authorList>
    </citation>
    <scope>NUCLEOTIDE SEQUENCE [LARGE SCALE GENOMIC DNA]</scope>
    <source>
        <strain evidence="11 12">M1</strain>
    </source>
</reference>
<sequence length="322" mass="34564">MTSIVFMGTPDFSVPVLQGLVDAGYTVSAVVTQPDKAVGHKHRLQASPVKQLATRLGLPVLQPMKLSGSSEMAKLIELQPDLLVTAAFGQFLPTKLLNAAKIAAVNVHGSLLPKYRGGAPIQRAIMHGERETGITVMYMAKKMDAGDMIAQSAIPIEADDDAGTLFQKLAIVGRDLLLAQLPAIIHGTAKRIPQDESQVTFAYNIKPEEEQLDFNQSAIALERQIRALKPDPGAYLRHAGERIKIWRALVREDTGNHTPGTIIARGKHELAIATGTGALALTELQPAGKAAMPITSYLNGAGQHLQVGDQFVEVSEAAHEQN</sequence>
<comment type="similarity">
    <text evidence="2 8">Belongs to the Fmt family.</text>
</comment>
<dbReference type="FunFam" id="3.40.50.170:FF:000004">
    <property type="entry name" value="Methionyl-tRNA formyltransferase"/>
    <property type="match status" value="1"/>
</dbReference>
<dbReference type="PANTHER" id="PTHR11138:SF5">
    <property type="entry name" value="METHIONYL-TRNA FORMYLTRANSFERASE, MITOCHONDRIAL"/>
    <property type="match status" value="1"/>
</dbReference>
<evidence type="ECO:0000313" key="11">
    <source>
        <dbReference type="EMBL" id="QFR23829.1"/>
    </source>
</evidence>
<dbReference type="Proteomes" id="UP000326779">
    <property type="component" value="Chromosome"/>
</dbReference>
<evidence type="ECO:0000256" key="7">
    <source>
        <dbReference type="ARBA" id="ARBA00048558"/>
    </source>
</evidence>
<dbReference type="Gene3D" id="3.10.25.10">
    <property type="entry name" value="Formyl transferase, C-terminal domain"/>
    <property type="match status" value="1"/>
</dbReference>
<dbReference type="InterPro" id="IPR005794">
    <property type="entry name" value="Fmt"/>
</dbReference>
<dbReference type="GO" id="GO:0005829">
    <property type="term" value="C:cytosol"/>
    <property type="evidence" value="ECO:0007669"/>
    <property type="project" value="TreeGrafter"/>
</dbReference>
<protein>
    <recommendedName>
        <fullName evidence="4 8">Methionyl-tRNA formyltransferase</fullName>
        <ecNumber evidence="3 8">2.1.2.9</ecNumber>
    </recommendedName>
</protein>
<accession>A0A5P8M5S9</accession>
<dbReference type="PANTHER" id="PTHR11138">
    <property type="entry name" value="METHIONYL-TRNA FORMYLTRANSFERASE"/>
    <property type="match status" value="1"/>
</dbReference>
<dbReference type="InterPro" id="IPR037022">
    <property type="entry name" value="Formyl_trans_C_sf"/>
</dbReference>
<name>A0A5P8M5S9_9LACO</name>
<dbReference type="InterPro" id="IPR041711">
    <property type="entry name" value="Met-tRNA-FMT_N"/>
</dbReference>
<gene>
    <name evidence="8" type="primary">fmt</name>
    <name evidence="11" type="ORF">D1010_10685</name>
</gene>
<dbReference type="GO" id="GO:0004479">
    <property type="term" value="F:methionyl-tRNA formyltransferase activity"/>
    <property type="evidence" value="ECO:0007669"/>
    <property type="project" value="UniProtKB-UniRule"/>
</dbReference>
<dbReference type="InterPro" id="IPR001555">
    <property type="entry name" value="GART_AS"/>
</dbReference>
<evidence type="ECO:0000256" key="8">
    <source>
        <dbReference type="HAMAP-Rule" id="MF_00182"/>
    </source>
</evidence>
<evidence type="ECO:0000256" key="2">
    <source>
        <dbReference type="ARBA" id="ARBA00010699"/>
    </source>
</evidence>
<dbReference type="NCBIfam" id="TIGR00460">
    <property type="entry name" value="fmt"/>
    <property type="match status" value="1"/>
</dbReference>
<comment type="function">
    <text evidence="1 8">Attaches a formyl group to the free amino group of methionyl-tRNA(fMet). The formyl group appears to play a dual role in the initiator identity of N-formylmethionyl-tRNA by promoting its recognition by IF2 and preventing the misappropriation of this tRNA by the elongation apparatus.</text>
</comment>
<dbReference type="AlphaFoldDB" id="A0A5P8M5S9"/>
<keyword evidence="6 8" id="KW-0648">Protein biosynthesis</keyword>
<feature type="domain" description="Formyl transferase C-terminal" evidence="10">
    <location>
        <begin position="204"/>
        <end position="301"/>
    </location>
</feature>
<evidence type="ECO:0000256" key="1">
    <source>
        <dbReference type="ARBA" id="ARBA00002606"/>
    </source>
</evidence>
<organism evidence="11 12">
    <name type="scientific">Schleiferilactobacillus harbinensis</name>
    <dbReference type="NCBI Taxonomy" id="304207"/>
    <lineage>
        <taxon>Bacteria</taxon>
        <taxon>Bacillati</taxon>
        <taxon>Bacillota</taxon>
        <taxon>Bacilli</taxon>
        <taxon>Lactobacillales</taxon>
        <taxon>Lactobacillaceae</taxon>
        <taxon>Schleiferilactobacillus</taxon>
    </lineage>
</organism>
<feature type="binding site" evidence="8">
    <location>
        <begin position="110"/>
        <end position="113"/>
    </location>
    <ligand>
        <name>(6S)-5,6,7,8-tetrahydrofolate</name>
        <dbReference type="ChEBI" id="CHEBI:57453"/>
    </ligand>
</feature>
<dbReference type="PROSITE" id="PS00373">
    <property type="entry name" value="GART"/>
    <property type="match status" value="1"/>
</dbReference>
<feature type="domain" description="Formyl transferase N-terminal" evidence="9">
    <location>
        <begin position="4"/>
        <end position="178"/>
    </location>
</feature>
<dbReference type="RefSeq" id="WP_152260978.1">
    <property type="nucleotide sequence ID" value="NZ_CP045143.1"/>
</dbReference>
<dbReference type="EMBL" id="CP045143">
    <property type="protein sequence ID" value="QFR23829.1"/>
    <property type="molecule type" value="Genomic_DNA"/>
</dbReference>
<proteinExistence type="inferred from homology"/>
<evidence type="ECO:0000313" key="12">
    <source>
        <dbReference type="Proteomes" id="UP000326779"/>
    </source>
</evidence>
<evidence type="ECO:0000259" key="10">
    <source>
        <dbReference type="Pfam" id="PF02911"/>
    </source>
</evidence>
<dbReference type="InterPro" id="IPR044135">
    <property type="entry name" value="Met-tRNA-FMT_C"/>
</dbReference>
<dbReference type="CDD" id="cd08704">
    <property type="entry name" value="Met_tRNA_FMT_C"/>
    <property type="match status" value="1"/>
</dbReference>
<dbReference type="InterPro" id="IPR002376">
    <property type="entry name" value="Formyl_transf_N"/>
</dbReference>
<evidence type="ECO:0000256" key="6">
    <source>
        <dbReference type="ARBA" id="ARBA00022917"/>
    </source>
</evidence>
<comment type="catalytic activity">
    <reaction evidence="7 8">
        <text>L-methionyl-tRNA(fMet) + (6R)-10-formyltetrahydrofolate = N-formyl-L-methionyl-tRNA(fMet) + (6S)-5,6,7,8-tetrahydrofolate + H(+)</text>
        <dbReference type="Rhea" id="RHEA:24380"/>
        <dbReference type="Rhea" id="RHEA-COMP:9952"/>
        <dbReference type="Rhea" id="RHEA-COMP:9953"/>
        <dbReference type="ChEBI" id="CHEBI:15378"/>
        <dbReference type="ChEBI" id="CHEBI:57453"/>
        <dbReference type="ChEBI" id="CHEBI:78530"/>
        <dbReference type="ChEBI" id="CHEBI:78844"/>
        <dbReference type="ChEBI" id="CHEBI:195366"/>
        <dbReference type="EC" id="2.1.2.9"/>
    </reaction>
</comment>
<evidence type="ECO:0000256" key="3">
    <source>
        <dbReference type="ARBA" id="ARBA00012261"/>
    </source>
</evidence>
<dbReference type="EC" id="2.1.2.9" evidence="3 8"/>
<dbReference type="KEGG" id="lhb:D1010_10685"/>
<dbReference type="InterPro" id="IPR011034">
    <property type="entry name" value="Formyl_transferase-like_C_sf"/>
</dbReference>
<evidence type="ECO:0000256" key="5">
    <source>
        <dbReference type="ARBA" id="ARBA00022679"/>
    </source>
</evidence>
<dbReference type="HAMAP" id="MF_00182">
    <property type="entry name" value="Formyl_trans"/>
    <property type="match status" value="1"/>
</dbReference>
<dbReference type="SUPFAM" id="SSF53328">
    <property type="entry name" value="Formyltransferase"/>
    <property type="match status" value="1"/>
</dbReference>